<proteinExistence type="predicted"/>
<sequence length="178" mass="19979">MFTPTQEMIDAAAEVLARQVVYEAVEVIVTEYERELLKDFEVYESGELSEDPARITEPSQIFMCDNLGKLEEFERLSNRKRDELGLKVAKPEFNPALAADCNLRHAQAQLFKAMAPAIGTDLGSLCGKKRADALELCMRLLSPLVDDQKSKRRLYELANEAGLNSPALRHKVAEIQLP</sequence>
<accession>A0ABT5I8K8</accession>
<evidence type="ECO:0000313" key="2">
    <source>
        <dbReference type="Proteomes" id="UP001221566"/>
    </source>
</evidence>
<dbReference type="EMBL" id="JAQQKY010000015">
    <property type="protein sequence ID" value="MDC7692526.1"/>
    <property type="molecule type" value="Genomic_DNA"/>
</dbReference>
<protein>
    <submittedName>
        <fullName evidence="1">Uncharacterized protein</fullName>
    </submittedName>
</protein>
<name>A0ABT5I8K8_VOGIN</name>
<comment type="caution">
    <text evidence="1">The sequence shown here is derived from an EMBL/GenBank/DDBJ whole genome shotgun (WGS) entry which is preliminary data.</text>
</comment>
<dbReference type="RefSeq" id="WP_272804112.1">
    <property type="nucleotide sequence ID" value="NZ_JAQQKY010000015.1"/>
</dbReference>
<dbReference type="Proteomes" id="UP001221566">
    <property type="component" value="Unassembled WGS sequence"/>
</dbReference>
<keyword evidence="2" id="KW-1185">Reference proteome</keyword>
<organism evidence="1 2">
    <name type="scientific">Vogesella indigofera</name>
    <name type="common">Pseudomonas indigofera</name>
    <dbReference type="NCBI Taxonomy" id="45465"/>
    <lineage>
        <taxon>Bacteria</taxon>
        <taxon>Pseudomonadati</taxon>
        <taxon>Pseudomonadota</taxon>
        <taxon>Betaproteobacteria</taxon>
        <taxon>Neisseriales</taxon>
        <taxon>Chromobacteriaceae</taxon>
        <taxon>Vogesella</taxon>
    </lineage>
</organism>
<reference evidence="1 2" key="1">
    <citation type="submission" date="2023-01" db="EMBL/GenBank/DDBJ databases">
        <title>Novel species of the genus Vogesella isolated from rivers.</title>
        <authorList>
            <person name="Lu H."/>
        </authorList>
    </citation>
    <scope>NUCLEOTIDE SEQUENCE [LARGE SCALE GENOMIC DNA]</scope>
    <source>
        <strain evidence="1 2">SH7W</strain>
    </source>
</reference>
<evidence type="ECO:0000313" key="1">
    <source>
        <dbReference type="EMBL" id="MDC7692526.1"/>
    </source>
</evidence>
<gene>
    <name evidence="1" type="ORF">PQU93_17330</name>
</gene>